<evidence type="ECO:0000313" key="2">
    <source>
        <dbReference type="EMBL" id="TXK33822.1"/>
    </source>
</evidence>
<gene>
    <name evidence="2" type="ORF">FVR03_18440</name>
</gene>
<dbReference type="OrthoDB" id="8481923at2"/>
<dbReference type="Pfam" id="PF13803">
    <property type="entry name" value="DUF4184"/>
    <property type="match status" value="1"/>
</dbReference>
<keyword evidence="1" id="KW-1133">Transmembrane helix</keyword>
<accession>A0A5C8J8R4</accession>
<dbReference type="Proteomes" id="UP000321926">
    <property type="component" value="Unassembled WGS sequence"/>
</dbReference>
<feature type="transmembrane region" description="Helical" evidence="1">
    <location>
        <begin position="106"/>
        <end position="123"/>
    </location>
</feature>
<sequence>MPFTFSHPAIVLPVHAVFSRWTSLTGLAVGSMAPDFEKFIRMAAHDPYSHTWRSIFYFNLPMGLLLAFLFHVVVRNALIDNLPGFLRKRLHRYKSFNWVGYFKRNYGIVLVSIVLGAASHIFWDSFTHKEGRAVGWFPVLLDSFVYDGYRYTYFFVLQLLSSLVGLMAIMYAILKLPKKPVAPTPLLDAVTYWLIVFTVTTLVVLLKFILGEHSRWDLVFIYIAGGLVGLIATPLLLSRTFSNYISFGRAKSLE</sequence>
<dbReference type="AlphaFoldDB" id="A0A5C8J8R4"/>
<feature type="transmembrane region" description="Helical" evidence="1">
    <location>
        <begin position="151"/>
        <end position="174"/>
    </location>
</feature>
<feature type="transmembrane region" description="Helical" evidence="1">
    <location>
        <begin position="216"/>
        <end position="237"/>
    </location>
</feature>
<evidence type="ECO:0000313" key="3">
    <source>
        <dbReference type="Proteomes" id="UP000321926"/>
    </source>
</evidence>
<evidence type="ECO:0000256" key="1">
    <source>
        <dbReference type="SAM" id="Phobius"/>
    </source>
</evidence>
<organism evidence="2 3">
    <name type="scientific">Pontibacter qinzhouensis</name>
    <dbReference type="NCBI Taxonomy" id="2603253"/>
    <lineage>
        <taxon>Bacteria</taxon>
        <taxon>Pseudomonadati</taxon>
        <taxon>Bacteroidota</taxon>
        <taxon>Cytophagia</taxon>
        <taxon>Cytophagales</taxon>
        <taxon>Hymenobacteraceae</taxon>
        <taxon>Pontibacter</taxon>
    </lineage>
</organism>
<comment type="caution">
    <text evidence="2">The sequence shown here is derived from an EMBL/GenBank/DDBJ whole genome shotgun (WGS) entry which is preliminary data.</text>
</comment>
<protein>
    <submittedName>
        <fullName evidence="2">DUF4184 family protein</fullName>
    </submittedName>
</protein>
<keyword evidence="1" id="KW-0472">Membrane</keyword>
<feature type="transmembrane region" description="Helical" evidence="1">
    <location>
        <begin position="55"/>
        <end position="78"/>
    </location>
</feature>
<dbReference type="RefSeq" id="WP_147923246.1">
    <property type="nucleotide sequence ID" value="NZ_VRTY01000086.1"/>
</dbReference>
<name>A0A5C8J8R4_9BACT</name>
<proteinExistence type="predicted"/>
<keyword evidence="1" id="KW-0812">Transmembrane</keyword>
<dbReference type="InterPro" id="IPR025238">
    <property type="entry name" value="DUF4184"/>
</dbReference>
<feature type="transmembrane region" description="Helical" evidence="1">
    <location>
        <begin position="186"/>
        <end position="210"/>
    </location>
</feature>
<reference evidence="2 3" key="1">
    <citation type="submission" date="2019-08" db="EMBL/GenBank/DDBJ databases">
        <authorList>
            <person name="Shi S."/>
        </authorList>
    </citation>
    <scope>NUCLEOTIDE SEQUENCE [LARGE SCALE GENOMIC DNA]</scope>
    <source>
        <strain evidence="2 3">GY10130</strain>
    </source>
</reference>
<dbReference type="EMBL" id="VRTY01000086">
    <property type="protein sequence ID" value="TXK33822.1"/>
    <property type="molecule type" value="Genomic_DNA"/>
</dbReference>
<keyword evidence="3" id="KW-1185">Reference proteome</keyword>